<evidence type="ECO:0000313" key="2">
    <source>
        <dbReference type="EMBL" id="RNB72176.1"/>
    </source>
</evidence>
<organism evidence="2 3">
    <name type="scientific">Brevibacillus panacihumi</name>
    <dbReference type="NCBI Taxonomy" id="497735"/>
    <lineage>
        <taxon>Bacteria</taxon>
        <taxon>Bacillati</taxon>
        <taxon>Bacillota</taxon>
        <taxon>Bacilli</taxon>
        <taxon>Bacillales</taxon>
        <taxon>Paenibacillaceae</taxon>
        <taxon>Brevibacillus</taxon>
    </lineage>
</organism>
<protein>
    <submittedName>
        <fullName evidence="2">Phage tail assembly protein</fullName>
    </submittedName>
</protein>
<name>A0A3M8C8Z3_9BACL</name>
<dbReference type="RefSeq" id="WP_122915241.1">
    <property type="nucleotide sequence ID" value="NZ_RHHT01000062.1"/>
</dbReference>
<dbReference type="InterPro" id="IPR019289">
    <property type="entry name" value="Phage_tail_E/E"/>
</dbReference>
<dbReference type="AlphaFoldDB" id="A0A3M8C8Z3"/>
<feature type="region of interest" description="Disordered" evidence="1">
    <location>
        <begin position="1"/>
        <end position="23"/>
    </location>
</feature>
<accession>A0A3M8C8Z3</accession>
<dbReference type="EMBL" id="RHHT01000062">
    <property type="protein sequence ID" value="RNB72176.1"/>
    <property type="molecule type" value="Genomic_DNA"/>
</dbReference>
<sequence length="118" mass="13227">MAKEELVREESEEVHAQEESDSSGIYKLSTPIKFDGELVTQLDLRFDDLTGKDLILCAKHARRLDPQEVRPGRALSLSYQIAVAARAAGVPTELLEELKGDDFTIVTQRAENFLLRRG</sequence>
<feature type="compositionally biased region" description="Basic and acidic residues" evidence="1">
    <location>
        <begin position="1"/>
        <end position="18"/>
    </location>
</feature>
<evidence type="ECO:0000256" key="1">
    <source>
        <dbReference type="SAM" id="MobiDB-lite"/>
    </source>
</evidence>
<gene>
    <name evidence="2" type="ORF">EDM58_21985</name>
</gene>
<dbReference type="Pfam" id="PF10109">
    <property type="entry name" value="Phage_TAC_7"/>
    <property type="match status" value="1"/>
</dbReference>
<dbReference type="Proteomes" id="UP000281915">
    <property type="component" value="Unassembled WGS sequence"/>
</dbReference>
<reference evidence="2 3" key="1">
    <citation type="submission" date="2018-10" db="EMBL/GenBank/DDBJ databases">
        <title>Phylogenomics of Brevibacillus.</title>
        <authorList>
            <person name="Dunlap C."/>
        </authorList>
    </citation>
    <scope>NUCLEOTIDE SEQUENCE [LARGE SCALE GENOMIC DNA]</scope>
    <source>
        <strain evidence="2 3">JCM 15085</strain>
    </source>
</reference>
<comment type="caution">
    <text evidence="2">The sequence shown here is derived from an EMBL/GenBank/DDBJ whole genome shotgun (WGS) entry which is preliminary data.</text>
</comment>
<proteinExistence type="predicted"/>
<evidence type="ECO:0000313" key="3">
    <source>
        <dbReference type="Proteomes" id="UP000281915"/>
    </source>
</evidence>